<name>A0A5A5RW70_MICAE</name>
<dbReference type="EMBL" id="BHVQ01000010">
    <property type="protein sequence ID" value="GCA79288.1"/>
    <property type="molecule type" value="Genomic_DNA"/>
</dbReference>
<protein>
    <submittedName>
        <fullName evidence="1">Uncharacterized protein</fullName>
    </submittedName>
</protein>
<accession>A0A5A5RW70</accession>
<dbReference type="Proteomes" id="UP000324689">
    <property type="component" value="Unassembled WGS sequence"/>
</dbReference>
<organism evidence="1 2">
    <name type="scientific">Microcystis aeruginosa NIES-2521</name>
    <dbReference type="NCBI Taxonomy" id="2303983"/>
    <lineage>
        <taxon>Bacteria</taxon>
        <taxon>Bacillati</taxon>
        <taxon>Cyanobacteriota</taxon>
        <taxon>Cyanophyceae</taxon>
        <taxon>Oscillatoriophycideae</taxon>
        <taxon>Chroococcales</taxon>
        <taxon>Microcystaceae</taxon>
        <taxon>Microcystis</taxon>
    </lineage>
</organism>
<proteinExistence type="predicted"/>
<comment type="caution">
    <text evidence="1">The sequence shown here is derived from an EMBL/GenBank/DDBJ whole genome shotgun (WGS) entry which is preliminary data.</text>
</comment>
<gene>
    <name evidence="1" type="ORF">MiTs_01278</name>
</gene>
<dbReference type="AlphaFoldDB" id="A0A5A5RW70"/>
<sequence length="75" mass="8789">MRLEYHILVAFLLYEAIIQHVWKKGYNLEATQLEGKRLLSLLLLIKFAYTEAIVWGDNLIFVNLPSWDFYGDTLG</sequence>
<evidence type="ECO:0000313" key="1">
    <source>
        <dbReference type="EMBL" id="GCA79288.1"/>
    </source>
</evidence>
<reference evidence="1 2" key="1">
    <citation type="submission" date="2018-09" db="EMBL/GenBank/DDBJ databases">
        <title>Evolutionary history of phycoerythrin pigmentation in the water bloom-forming cyanobacterium Microcystis aeruginosa.</title>
        <authorList>
            <person name="Tanabe Y."/>
            <person name="Tanabe Y."/>
            <person name="Yamaguchi H."/>
        </authorList>
    </citation>
    <scope>NUCLEOTIDE SEQUENCE [LARGE SCALE GENOMIC DNA]</scope>
    <source>
        <strain evidence="1 2">NIES-2521</strain>
    </source>
</reference>
<evidence type="ECO:0000313" key="2">
    <source>
        <dbReference type="Proteomes" id="UP000324689"/>
    </source>
</evidence>